<keyword evidence="2" id="KW-0378">Hydrolase</keyword>
<evidence type="ECO:0000313" key="5">
    <source>
        <dbReference type="Proteomes" id="UP000663505"/>
    </source>
</evidence>
<sequence length="201" mass="20435">MGEGELSSLHVDILQEVGNIGAAHAATALSELLGTPVRISVSSARRCTFDEVSEVAGGPDELIVGVFVRVTGDIGGNMLLLMSVDSANILLQTLLGSKIVSGDYDDMQLSALGEVGNILGGAYTSAIATLTSLRMSQSVPAVAVDMAGAILDAGILATSEVSDFAVLIDTSIMGGASNIDGHFFLLPDPSSTVPLLDALGC</sequence>
<feature type="domain" description="CheC-like protein" evidence="3">
    <location>
        <begin position="107"/>
        <end position="142"/>
    </location>
</feature>
<name>A0A9X7Z8P9_9BACL</name>
<dbReference type="InterPro" id="IPR007597">
    <property type="entry name" value="CheC"/>
</dbReference>
<dbReference type="PANTHER" id="PTHR43693">
    <property type="entry name" value="PROTEIN PHOSPHATASE CHEZ"/>
    <property type="match status" value="1"/>
</dbReference>
<evidence type="ECO:0000256" key="1">
    <source>
        <dbReference type="ARBA" id="ARBA00022500"/>
    </source>
</evidence>
<dbReference type="Pfam" id="PF04509">
    <property type="entry name" value="CheC"/>
    <property type="match status" value="2"/>
</dbReference>
<keyword evidence="5" id="KW-1185">Reference proteome</keyword>
<evidence type="ECO:0000256" key="2">
    <source>
        <dbReference type="ARBA" id="ARBA00022801"/>
    </source>
</evidence>
<reference evidence="4 5" key="1">
    <citation type="submission" date="2021-02" db="EMBL/GenBank/DDBJ databases">
        <title>Alicyclobacillus curvatus sp. nov. and Alicyclobacillus mengziensis sp. nov., two acidophilic bacteria isolated from acid mine drainage.</title>
        <authorList>
            <person name="Huang Y."/>
        </authorList>
    </citation>
    <scope>NUCLEOTIDE SEQUENCE [LARGE SCALE GENOMIC DNA]</scope>
    <source>
        <strain evidence="4 5">S30H14</strain>
    </source>
</reference>
<accession>A0A9X7Z8P9</accession>
<dbReference type="Gene3D" id="3.40.1550.10">
    <property type="entry name" value="CheC-like"/>
    <property type="match status" value="1"/>
</dbReference>
<evidence type="ECO:0000313" key="4">
    <source>
        <dbReference type="EMBL" id="QSO49847.1"/>
    </source>
</evidence>
<protein>
    <submittedName>
        <fullName evidence="4">Chemotaxis protein CheC</fullName>
    </submittedName>
</protein>
<gene>
    <name evidence="4" type="ORF">JZ786_12225</name>
</gene>
<dbReference type="AlphaFoldDB" id="A0A9X7Z8P9"/>
<keyword evidence="1" id="KW-0145">Chemotaxis</keyword>
<dbReference type="CDD" id="cd17909">
    <property type="entry name" value="CheC_ClassI"/>
    <property type="match status" value="1"/>
</dbReference>
<dbReference type="GO" id="GO:0006935">
    <property type="term" value="P:chemotaxis"/>
    <property type="evidence" value="ECO:0007669"/>
    <property type="project" value="UniProtKB-KW"/>
</dbReference>
<dbReference type="InterPro" id="IPR028976">
    <property type="entry name" value="CheC-like_sf"/>
</dbReference>
<dbReference type="KEGG" id="afx:JZ786_12225"/>
<evidence type="ECO:0000259" key="3">
    <source>
        <dbReference type="Pfam" id="PF04509"/>
    </source>
</evidence>
<dbReference type="PANTHER" id="PTHR43693:SF1">
    <property type="entry name" value="PROTEIN PHOSPHATASE CHEZ"/>
    <property type="match status" value="1"/>
</dbReference>
<proteinExistence type="predicted"/>
<dbReference type="GO" id="GO:0016787">
    <property type="term" value="F:hydrolase activity"/>
    <property type="evidence" value="ECO:0007669"/>
    <property type="project" value="UniProtKB-KW"/>
</dbReference>
<dbReference type="InterPro" id="IPR050992">
    <property type="entry name" value="CheZ_family_phosphatases"/>
</dbReference>
<dbReference type="SUPFAM" id="SSF103039">
    <property type="entry name" value="CheC-like"/>
    <property type="match status" value="1"/>
</dbReference>
<feature type="domain" description="CheC-like protein" evidence="3">
    <location>
        <begin position="11"/>
        <end position="41"/>
    </location>
</feature>
<dbReference type="EMBL" id="CP071182">
    <property type="protein sequence ID" value="QSO49847.1"/>
    <property type="molecule type" value="Genomic_DNA"/>
</dbReference>
<dbReference type="Proteomes" id="UP000663505">
    <property type="component" value="Chromosome"/>
</dbReference>
<organism evidence="4 5">
    <name type="scientific">Alicyclobacillus mengziensis</name>
    <dbReference type="NCBI Taxonomy" id="2931921"/>
    <lineage>
        <taxon>Bacteria</taxon>
        <taxon>Bacillati</taxon>
        <taxon>Bacillota</taxon>
        <taxon>Bacilli</taxon>
        <taxon>Bacillales</taxon>
        <taxon>Alicyclobacillaceae</taxon>
        <taxon>Alicyclobacillus</taxon>
    </lineage>
</organism>